<reference evidence="1" key="1">
    <citation type="journal article" date="2014" name="Int. J. Syst. Evol. Microbiol.">
        <title>Complete genome sequence of Corynebacterium casei LMG S-19264T (=DSM 44701T), isolated from a smear-ripened cheese.</title>
        <authorList>
            <consortium name="US DOE Joint Genome Institute (JGI-PGF)"/>
            <person name="Walter F."/>
            <person name="Albersmeier A."/>
            <person name="Kalinowski J."/>
            <person name="Ruckert C."/>
        </authorList>
    </citation>
    <scope>NUCLEOTIDE SEQUENCE</scope>
    <source>
        <strain evidence="1">KCTC 32513</strain>
    </source>
</reference>
<evidence type="ECO:0000313" key="2">
    <source>
        <dbReference type="Proteomes" id="UP000634004"/>
    </source>
</evidence>
<gene>
    <name evidence="1" type="ORF">GCM10009069_29340</name>
</gene>
<evidence type="ECO:0000313" key="1">
    <source>
        <dbReference type="EMBL" id="GHB04930.1"/>
    </source>
</evidence>
<keyword evidence="2" id="KW-1185">Reference proteome</keyword>
<accession>A0A8J3CV82</accession>
<proteinExistence type="predicted"/>
<reference evidence="1" key="2">
    <citation type="submission" date="2020-09" db="EMBL/GenBank/DDBJ databases">
        <authorList>
            <person name="Sun Q."/>
            <person name="Kim S."/>
        </authorList>
    </citation>
    <scope>NUCLEOTIDE SEQUENCE</scope>
    <source>
        <strain evidence="1">KCTC 32513</strain>
    </source>
</reference>
<organism evidence="1 2">
    <name type="scientific">Algimonas arctica</name>
    <dbReference type="NCBI Taxonomy" id="1479486"/>
    <lineage>
        <taxon>Bacteria</taxon>
        <taxon>Pseudomonadati</taxon>
        <taxon>Pseudomonadota</taxon>
        <taxon>Alphaproteobacteria</taxon>
        <taxon>Maricaulales</taxon>
        <taxon>Robiginitomaculaceae</taxon>
        <taxon>Algimonas</taxon>
    </lineage>
</organism>
<dbReference type="EMBL" id="BMZH01000023">
    <property type="protein sequence ID" value="GHB04930.1"/>
    <property type="molecule type" value="Genomic_DNA"/>
</dbReference>
<name>A0A8J3CV82_9PROT</name>
<dbReference type="AlphaFoldDB" id="A0A8J3CV82"/>
<protein>
    <submittedName>
        <fullName evidence="1">Uncharacterized protein</fullName>
    </submittedName>
</protein>
<sequence>MFDGKYLIVSRSIMRLLQLKLANRGAILSGLITHPQNNAPLDKAERFWLLERRIEMLNVFVVHEAMIAR</sequence>
<dbReference type="Proteomes" id="UP000634004">
    <property type="component" value="Unassembled WGS sequence"/>
</dbReference>
<comment type="caution">
    <text evidence="1">The sequence shown here is derived from an EMBL/GenBank/DDBJ whole genome shotgun (WGS) entry which is preliminary data.</text>
</comment>